<gene>
    <name evidence="1" type="ORF">GCM10007418_19600</name>
</gene>
<organism evidence="1 2">
    <name type="scientific">Halopseudomonas salina</name>
    <dbReference type="NCBI Taxonomy" id="1323744"/>
    <lineage>
        <taxon>Bacteria</taxon>
        <taxon>Pseudomonadati</taxon>
        <taxon>Pseudomonadota</taxon>
        <taxon>Gammaproteobacteria</taxon>
        <taxon>Pseudomonadales</taxon>
        <taxon>Pseudomonadaceae</taxon>
        <taxon>Halopseudomonas</taxon>
    </lineage>
</organism>
<reference evidence="2" key="1">
    <citation type="journal article" date="2019" name="Int. J. Syst. Evol. Microbiol.">
        <title>The Global Catalogue of Microorganisms (GCM) 10K type strain sequencing project: providing services to taxonomists for standard genome sequencing and annotation.</title>
        <authorList>
            <consortium name="The Broad Institute Genomics Platform"/>
            <consortium name="The Broad Institute Genome Sequencing Center for Infectious Disease"/>
            <person name="Wu L."/>
            <person name="Ma J."/>
        </authorList>
    </citation>
    <scope>NUCLEOTIDE SEQUENCE [LARGE SCALE GENOMIC DNA]</scope>
    <source>
        <strain evidence="2">CGMCC 1.12482</strain>
    </source>
</reference>
<protein>
    <submittedName>
        <fullName evidence="1">Uncharacterized protein</fullName>
    </submittedName>
</protein>
<proteinExistence type="predicted"/>
<name>A0ABQ1PPC0_9GAMM</name>
<accession>A0ABQ1PPC0</accession>
<evidence type="ECO:0000313" key="1">
    <source>
        <dbReference type="EMBL" id="GGD00406.1"/>
    </source>
</evidence>
<dbReference type="Proteomes" id="UP000638188">
    <property type="component" value="Unassembled WGS sequence"/>
</dbReference>
<sequence length="57" mass="6302">MTNTRHIAVARLCHIGCILCSGRAAFYPAQADGSHKKAGKTRLRDCNTFFRGHTRKG</sequence>
<dbReference type="EMBL" id="BMFF01000003">
    <property type="protein sequence ID" value="GGD00406.1"/>
    <property type="molecule type" value="Genomic_DNA"/>
</dbReference>
<evidence type="ECO:0000313" key="2">
    <source>
        <dbReference type="Proteomes" id="UP000638188"/>
    </source>
</evidence>
<keyword evidence="2" id="KW-1185">Reference proteome</keyword>
<comment type="caution">
    <text evidence="1">The sequence shown here is derived from an EMBL/GenBank/DDBJ whole genome shotgun (WGS) entry which is preliminary data.</text>
</comment>